<proteinExistence type="predicted"/>
<evidence type="ECO:0000313" key="4">
    <source>
        <dbReference type="Proteomes" id="UP001239445"/>
    </source>
</evidence>
<dbReference type="InterPro" id="IPR011598">
    <property type="entry name" value="bHLH_dom"/>
</dbReference>
<gene>
    <name evidence="3" type="ORF">QBC47DRAFT_161486</name>
</gene>
<evidence type="ECO:0000256" key="1">
    <source>
        <dbReference type="SAM" id="MobiDB-lite"/>
    </source>
</evidence>
<dbReference type="SUPFAM" id="SSF47459">
    <property type="entry name" value="HLH, helix-loop-helix DNA-binding domain"/>
    <property type="match status" value="1"/>
</dbReference>
<dbReference type="PROSITE" id="PS50888">
    <property type="entry name" value="BHLH"/>
    <property type="match status" value="1"/>
</dbReference>
<comment type="caution">
    <text evidence="3">The sequence shown here is derived from an EMBL/GenBank/DDBJ whole genome shotgun (WGS) entry which is preliminary data.</text>
</comment>
<feature type="compositionally biased region" description="Acidic residues" evidence="1">
    <location>
        <begin position="120"/>
        <end position="161"/>
    </location>
</feature>
<sequence length="168" mass="19774">MASRAKDKGAIERELLSDAQRRANHVQAEIRRRVDVREAFELLSTVVPGAEGQGRREQFMLEEAIKVIKKTLREIHRMVTELEKHGLPVDEKDKRFAEHYVRLQKRHDWSSASSASSDWTTDEEGDDEEQEEQEEMEELDYLAEEEEEEEEEELEEEENDEQSSKSRK</sequence>
<dbReference type="Proteomes" id="UP001239445">
    <property type="component" value="Unassembled WGS sequence"/>
</dbReference>
<name>A0AAJ0BIR6_9PEZI</name>
<dbReference type="InterPro" id="IPR036638">
    <property type="entry name" value="HLH_DNA-bd_sf"/>
</dbReference>
<protein>
    <recommendedName>
        <fullName evidence="2">BHLH domain-containing protein</fullName>
    </recommendedName>
</protein>
<accession>A0AAJ0BIR6</accession>
<dbReference type="GO" id="GO:0046983">
    <property type="term" value="F:protein dimerization activity"/>
    <property type="evidence" value="ECO:0007669"/>
    <property type="project" value="InterPro"/>
</dbReference>
<dbReference type="AlphaFoldDB" id="A0AAJ0BIR6"/>
<keyword evidence="4" id="KW-1185">Reference proteome</keyword>
<evidence type="ECO:0000313" key="3">
    <source>
        <dbReference type="EMBL" id="KAK1757612.1"/>
    </source>
</evidence>
<feature type="region of interest" description="Disordered" evidence="1">
    <location>
        <begin position="105"/>
        <end position="168"/>
    </location>
</feature>
<dbReference type="Gene3D" id="4.10.280.10">
    <property type="entry name" value="Helix-loop-helix DNA-binding domain"/>
    <property type="match status" value="1"/>
</dbReference>
<evidence type="ECO:0000259" key="2">
    <source>
        <dbReference type="PROSITE" id="PS50888"/>
    </source>
</evidence>
<feature type="domain" description="BHLH" evidence="2">
    <location>
        <begin position="20"/>
        <end position="71"/>
    </location>
</feature>
<organism evidence="3 4">
    <name type="scientific">Echria macrotheca</name>
    <dbReference type="NCBI Taxonomy" id="438768"/>
    <lineage>
        <taxon>Eukaryota</taxon>
        <taxon>Fungi</taxon>
        <taxon>Dikarya</taxon>
        <taxon>Ascomycota</taxon>
        <taxon>Pezizomycotina</taxon>
        <taxon>Sordariomycetes</taxon>
        <taxon>Sordariomycetidae</taxon>
        <taxon>Sordariales</taxon>
        <taxon>Schizotheciaceae</taxon>
        <taxon>Echria</taxon>
    </lineage>
</organism>
<feature type="region of interest" description="Disordered" evidence="1">
    <location>
        <begin position="1"/>
        <end position="22"/>
    </location>
</feature>
<dbReference type="EMBL" id="MU839830">
    <property type="protein sequence ID" value="KAK1757612.1"/>
    <property type="molecule type" value="Genomic_DNA"/>
</dbReference>
<reference evidence="3" key="1">
    <citation type="submission" date="2023-06" db="EMBL/GenBank/DDBJ databases">
        <title>Genome-scale phylogeny and comparative genomics of the fungal order Sordariales.</title>
        <authorList>
            <consortium name="Lawrence Berkeley National Laboratory"/>
            <person name="Hensen N."/>
            <person name="Bonometti L."/>
            <person name="Westerberg I."/>
            <person name="Brannstrom I.O."/>
            <person name="Guillou S."/>
            <person name="Cros-Aarteil S."/>
            <person name="Calhoun S."/>
            <person name="Haridas S."/>
            <person name="Kuo A."/>
            <person name="Mondo S."/>
            <person name="Pangilinan J."/>
            <person name="Riley R."/>
            <person name="Labutti K."/>
            <person name="Andreopoulos B."/>
            <person name="Lipzen A."/>
            <person name="Chen C."/>
            <person name="Yanf M."/>
            <person name="Daum C."/>
            <person name="Ng V."/>
            <person name="Clum A."/>
            <person name="Steindorff A."/>
            <person name="Ohm R."/>
            <person name="Martin F."/>
            <person name="Silar P."/>
            <person name="Natvig D."/>
            <person name="Lalanne C."/>
            <person name="Gautier V."/>
            <person name="Ament-Velasquez S.L."/>
            <person name="Kruys A."/>
            <person name="Hutchinson M.I."/>
            <person name="Powell A.J."/>
            <person name="Barry K."/>
            <person name="Miller A.N."/>
            <person name="Grigoriev I.V."/>
            <person name="Debuchy R."/>
            <person name="Gladieux P."/>
            <person name="Thoren M.H."/>
            <person name="Johannesson H."/>
        </authorList>
    </citation>
    <scope>NUCLEOTIDE SEQUENCE</scope>
    <source>
        <strain evidence="3">PSN4</strain>
    </source>
</reference>
<feature type="compositionally biased region" description="Low complexity" evidence="1">
    <location>
        <begin position="110"/>
        <end position="119"/>
    </location>
</feature>
<feature type="compositionally biased region" description="Basic and acidic residues" evidence="1">
    <location>
        <begin position="1"/>
        <end position="21"/>
    </location>
</feature>